<sequence length="156" mass="17947">MKSWFWFLSILLLVSCKDFDLKKQSADQILEKEMKSINWNEVDFYPTFQNCGTITSKAESKTCFESKIKKTINDYLASHQISTTSSTQDTLVIKFFITAEGALNIEEIRIPDKIDSQNPQLREVLKKAISELPEMYPAQKRSVPVSLHTQLPIILK</sequence>
<evidence type="ECO:0000313" key="1">
    <source>
        <dbReference type="EMBL" id="GAA0755613.1"/>
    </source>
</evidence>
<dbReference type="RefSeq" id="WP_224453560.1">
    <property type="nucleotide sequence ID" value="NZ_BAAAGG010000005.1"/>
</dbReference>
<organism evidence="1 2">
    <name type="scientific">Psychroflexus lacisalsi</name>
    <dbReference type="NCBI Taxonomy" id="503928"/>
    <lineage>
        <taxon>Bacteria</taxon>
        <taxon>Pseudomonadati</taxon>
        <taxon>Bacteroidota</taxon>
        <taxon>Flavobacteriia</taxon>
        <taxon>Flavobacteriales</taxon>
        <taxon>Flavobacteriaceae</taxon>
        <taxon>Psychroflexus</taxon>
    </lineage>
</organism>
<dbReference type="EMBL" id="BAAAGG010000005">
    <property type="protein sequence ID" value="GAA0755613.1"/>
    <property type="molecule type" value="Genomic_DNA"/>
</dbReference>
<dbReference type="PROSITE" id="PS51257">
    <property type="entry name" value="PROKAR_LIPOPROTEIN"/>
    <property type="match status" value="1"/>
</dbReference>
<name>A0ABN1K5W6_9FLAO</name>
<evidence type="ECO:0000313" key="2">
    <source>
        <dbReference type="Proteomes" id="UP001500185"/>
    </source>
</evidence>
<keyword evidence="2" id="KW-1185">Reference proteome</keyword>
<evidence type="ECO:0008006" key="3">
    <source>
        <dbReference type="Google" id="ProtNLM"/>
    </source>
</evidence>
<accession>A0ABN1K5W6</accession>
<comment type="caution">
    <text evidence="1">The sequence shown here is derived from an EMBL/GenBank/DDBJ whole genome shotgun (WGS) entry which is preliminary data.</text>
</comment>
<gene>
    <name evidence="1" type="ORF">GCM10009433_10280</name>
</gene>
<protein>
    <recommendedName>
        <fullName evidence="3">TonB C-terminal domain-containing protein</fullName>
    </recommendedName>
</protein>
<dbReference type="Proteomes" id="UP001500185">
    <property type="component" value="Unassembled WGS sequence"/>
</dbReference>
<reference evidence="1 2" key="1">
    <citation type="journal article" date="2019" name="Int. J. Syst. Evol. Microbiol.">
        <title>The Global Catalogue of Microorganisms (GCM) 10K type strain sequencing project: providing services to taxonomists for standard genome sequencing and annotation.</title>
        <authorList>
            <consortium name="The Broad Institute Genomics Platform"/>
            <consortium name="The Broad Institute Genome Sequencing Center for Infectious Disease"/>
            <person name="Wu L."/>
            <person name="Ma J."/>
        </authorList>
    </citation>
    <scope>NUCLEOTIDE SEQUENCE [LARGE SCALE GENOMIC DNA]</scope>
    <source>
        <strain evidence="1 2">JCM 16231</strain>
    </source>
</reference>
<proteinExistence type="predicted"/>